<keyword evidence="3" id="KW-1185">Reference proteome</keyword>
<reference evidence="2 3" key="1">
    <citation type="submission" date="2018-07" db="EMBL/GenBank/DDBJ databases">
        <title>Draft genome of the type strain Streptomyces armeniacus ATCC 15676.</title>
        <authorList>
            <person name="Labana P."/>
            <person name="Gosse J.T."/>
            <person name="Boddy C.N."/>
        </authorList>
    </citation>
    <scope>NUCLEOTIDE SEQUENCE [LARGE SCALE GENOMIC DNA]</scope>
    <source>
        <strain evidence="2 3">ATCC 15676</strain>
    </source>
</reference>
<feature type="region of interest" description="Disordered" evidence="1">
    <location>
        <begin position="1"/>
        <end position="36"/>
    </location>
</feature>
<protein>
    <submittedName>
        <fullName evidence="2">Uncharacterized protein</fullName>
    </submittedName>
</protein>
<gene>
    <name evidence="2" type="ORF">DVA86_15465</name>
</gene>
<accession>A0A345XQD4</accession>
<evidence type="ECO:0000256" key="1">
    <source>
        <dbReference type="SAM" id="MobiDB-lite"/>
    </source>
</evidence>
<dbReference type="KEGG" id="sarm:DVA86_15465"/>
<sequence length="65" mass="6704">MRLRSAPCGSGPRRAAVAPYGTCREQSESGRADAHPAEDVRRAAGVLVGFAGRPGLLAVLALCLN</sequence>
<organism evidence="2 3">
    <name type="scientific">Streptomyces armeniacus</name>
    <dbReference type="NCBI Taxonomy" id="83291"/>
    <lineage>
        <taxon>Bacteria</taxon>
        <taxon>Bacillati</taxon>
        <taxon>Actinomycetota</taxon>
        <taxon>Actinomycetes</taxon>
        <taxon>Kitasatosporales</taxon>
        <taxon>Streptomycetaceae</taxon>
        <taxon>Streptomyces</taxon>
    </lineage>
</organism>
<evidence type="ECO:0000313" key="2">
    <source>
        <dbReference type="EMBL" id="AXK33850.1"/>
    </source>
</evidence>
<evidence type="ECO:0000313" key="3">
    <source>
        <dbReference type="Proteomes" id="UP000254425"/>
    </source>
</evidence>
<dbReference type="Proteomes" id="UP000254425">
    <property type="component" value="Chromosome"/>
</dbReference>
<name>A0A345XQD4_9ACTN</name>
<dbReference type="AlphaFoldDB" id="A0A345XQD4"/>
<dbReference type="EMBL" id="CP031320">
    <property type="protein sequence ID" value="AXK33850.1"/>
    <property type="molecule type" value="Genomic_DNA"/>
</dbReference>
<proteinExistence type="predicted"/>
<feature type="compositionally biased region" description="Basic and acidic residues" evidence="1">
    <location>
        <begin position="25"/>
        <end position="36"/>
    </location>
</feature>